<keyword evidence="1" id="KW-0812">Transmembrane</keyword>
<dbReference type="RefSeq" id="WP_119761155.1">
    <property type="nucleotide sequence ID" value="NZ_QYUJ01000009.1"/>
</dbReference>
<keyword evidence="1" id="KW-0472">Membrane</keyword>
<organism evidence="2 3">
    <name type="scientific">Deinococcus cavernae</name>
    <dbReference type="NCBI Taxonomy" id="2320857"/>
    <lineage>
        <taxon>Bacteria</taxon>
        <taxon>Thermotogati</taxon>
        <taxon>Deinococcota</taxon>
        <taxon>Deinococci</taxon>
        <taxon>Deinococcales</taxon>
        <taxon>Deinococcaceae</taxon>
        <taxon>Deinococcus</taxon>
    </lineage>
</organism>
<dbReference type="AlphaFoldDB" id="A0A418VEQ4"/>
<evidence type="ECO:0000313" key="2">
    <source>
        <dbReference type="EMBL" id="RJF74594.1"/>
    </source>
</evidence>
<comment type="caution">
    <text evidence="2">The sequence shown here is derived from an EMBL/GenBank/DDBJ whole genome shotgun (WGS) entry which is preliminary data.</text>
</comment>
<accession>A0A418VEQ4</accession>
<protein>
    <submittedName>
        <fullName evidence="2">Uncharacterized protein</fullName>
    </submittedName>
</protein>
<evidence type="ECO:0000313" key="3">
    <source>
        <dbReference type="Proteomes" id="UP000286287"/>
    </source>
</evidence>
<dbReference type="EMBL" id="QYUJ01000009">
    <property type="protein sequence ID" value="RJF74594.1"/>
    <property type="molecule type" value="Genomic_DNA"/>
</dbReference>
<keyword evidence="1" id="KW-1133">Transmembrane helix</keyword>
<evidence type="ECO:0000256" key="1">
    <source>
        <dbReference type="SAM" id="Phobius"/>
    </source>
</evidence>
<name>A0A418VEQ4_9DEIO</name>
<sequence>MTKQDAIRILKVTWEIIKVVSIFTYKYGSIALKWLWKTFVSILPTLVYFVMCFIGGMLGGATDAASRKAAPAPGRAPYRVWDTSENTSYYQKR</sequence>
<proteinExistence type="predicted"/>
<keyword evidence="3" id="KW-1185">Reference proteome</keyword>
<feature type="transmembrane region" description="Helical" evidence="1">
    <location>
        <begin position="34"/>
        <end position="58"/>
    </location>
</feature>
<dbReference type="Proteomes" id="UP000286287">
    <property type="component" value="Unassembled WGS sequence"/>
</dbReference>
<reference evidence="2 3" key="1">
    <citation type="submission" date="2018-09" db="EMBL/GenBank/DDBJ databases">
        <authorList>
            <person name="Zhu H."/>
        </authorList>
    </citation>
    <scope>NUCLEOTIDE SEQUENCE [LARGE SCALE GENOMIC DNA]</scope>
    <source>
        <strain evidence="2 3">K2S05-167</strain>
    </source>
</reference>
<gene>
    <name evidence="2" type="ORF">D3875_03370</name>
</gene>